<feature type="compositionally biased region" description="Basic and acidic residues" evidence="1">
    <location>
        <begin position="33"/>
        <end position="48"/>
    </location>
</feature>
<keyword evidence="3" id="KW-1185">Reference proteome</keyword>
<proteinExistence type="predicted"/>
<evidence type="ECO:0000313" key="3">
    <source>
        <dbReference type="Proteomes" id="UP000542342"/>
    </source>
</evidence>
<comment type="caution">
    <text evidence="2">The sequence shown here is derived from an EMBL/GenBank/DDBJ whole genome shotgun (WGS) entry which is preliminary data.</text>
</comment>
<dbReference type="Proteomes" id="UP000542342">
    <property type="component" value="Unassembled WGS sequence"/>
</dbReference>
<protein>
    <recommendedName>
        <fullName evidence="4">Lipoprotein</fullName>
    </recommendedName>
</protein>
<dbReference type="AlphaFoldDB" id="A0A7V8VD50"/>
<evidence type="ECO:0000313" key="2">
    <source>
        <dbReference type="EMBL" id="MBA2225844.1"/>
    </source>
</evidence>
<dbReference type="PROSITE" id="PS51257">
    <property type="entry name" value="PROKAR_LIPOPROTEIN"/>
    <property type="match status" value="1"/>
</dbReference>
<accession>A0A7V8VD50</accession>
<dbReference type="RefSeq" id="WP_194537279.1">
    <property type="nucleotide sequence ID" value="NZ_JACEFB010000003.1"/>
</dbReference>
<reference evidence="2 3" key="1">
    <citation type="submission" date="2020-07" db="EMBL/GenBank/DDBJ databases">
        <title>Thermogemmata thermophila gen. nov., sp. nov., a novel moderate thermophilic planctomycete from a Kamchatka hot spring.</title>
        <authorList>
            <person name="Elcheninov A.G."/>
            <person name="Podosokorskaya O.A."/>
            <person name="Kovaleva O.L."/>
            <person name="Novikov A."/>
            <person name="Bonch-Osmolovskaya E.A."/>
            <person name="Toshchakov S.V."/>
            <person name="Kublanov I.V."/>
        </authorList>
    </citation>
    <scope>NUCLEOTIDE SEQUENCE [LARGE SCALE GENOMIC DNA]</scope>
    <source>
        <strain evidence="2 3">2918</strain>
    </source>
</reference>
<feature type="region of interest" description="Disordered" evidence="1">
    <location>
        <begin position="33"/>
        <end position="84"/>
    </location>
</feature>
<gene>
    <name evidence="2" type="ORF">H0921_06660</name>
</gene>
<organism evidence="2 3">
    <name type="scientific">Thermogemmata fonticola</name>
    <dbReference type="NCBI Taxonomy" id="2755323"/>
    <lineage>
        <taxon>Bacteria</taxon>
        <taxon>Pseudomonadati</taxon>
        <taxon>Planctomycetota</taxon>
        <taxon>Planctomycetia</taxon>
        <taxon>Gemmatales</taxon>
        <taxon>Gemmataceae</taxon>
        <taxon>Thermogemmata</taxon>
    </lineage>
</organism>
<evidence type="ECO:0000256" key="1">
    <source>
        <dbReference type="SAM" id="MobiDB-lite"/>
    </source>
</evidence>
<sequence length="84" mass="9413">MFGRIAVCRVGWLSAILAVLGCYHDKYNMKPTLREEYTLPPQEKRFNEPEMTPYRKPPPPKEEKTLLGRPPAPMSPAGVGGFGP</sequence>
<name>A0A7V8VD50_9BACT</name>
<evidence type="ECO:0008006" key="4">
    <source>
        <dbReference type="Google" id="ProtNLM"/>
    </source>
</evidence>
<dbReference type="EMBL" id="JACEFB010000003">
    <property type="protein sequence ID" value="MBA2225844.1"/>
    <property type="molecule type" value="Genomic_DNA"/>
</dbReference>